<evidence type="ECO:0000313" key="1">
    <source>
        <dbReference type="EMBL" id="KKN12263.1"/>
    </source>
</evidence>
<dbReference type="EMBL" id="LAZR01004050">
    <property type="protein sequence ID" value="KKN12263.1"/>
    <property type="molecule type" value="Genomic_DNA"/>
</dbReference>
<accession>A0A0F9R4B1</accession>
<organism evidence="1">
    <name type="scientific">marine sediment metagenome</name>
    <dbReference type="NCBI Taxonomy" id="412755"/>
    <lineage>
        <taxon>unclassified sequences</taxon>
        <taxon>metagenomes</taxon>
        <taxon>ecological metagenomes</taxon>
    </lineage>
</organism>
<comment type="caution">
    <text evidence="1">The sequence shown here is derived from an EMBL/GenBank/DDBJ whole genome shotgun (WGS) entry which is preliminary data.</text>
</comment>
<dbReference type="AlphaFoldDB" id="A0A0F9R4B1"/>
<reference evidence="1" key="1">
    <citation type="journal article" date="2015" name="Nature">
        <title>Complex archaea that bridge the gap between prokaryotes and eukaryotes.</title>
        <authorList>
            <person name="Spang A."/>
            <person name="Saw J.H."/>
            <person name="Jorgensen S.L."/>
            <person name="Zaremba-Niedzwiedzka K."/>
            <person name="Martijn J."/>
            <person name="Lind A.E."/>
            <person name="van Eijk R."/>
            <person name="Schleper C."/>
            <person name="Guy L."/>
            <person name="Ettema T.J."/>
        </authorList>
    </citation>
    <scope>NUCLEOTIDE SEQUENCE</scope>
</reference>
<name>A0A0F9R4B1_9ZZZZ</name>
<gene>
    <name evidence="1" type="ORF">LCGC14_1018150</name>
</gene>
<proteinExistence type="predicted"/>
<sequence>MTLQAELREAESKLYNMEKHGPDEDCPSMEVFGRMIQAKWQQVENLREALDADPGKHATD</sequence>
<protein>
    <submittedName>
        <fullName evidence="1">Uncharacterized protein</fullName>
    </submittedName>
</protein>